<dbReference type="Proteomes" id="UP000269226">
    <property type="component" value="Chromosome"/>
</dbReference>
<evidence type="ECO:0000313" key="2">
    <source>
        <dbReference type="Proteomes" id="UP000269226"/>
    </source>
</evidence>
<dbReference type="AlphaFoldDB" id="A0A2Z5Y0J2"/>
<organism evidence="1 2">
    <name type="scientific">Melissococcus plutonius</name>
    <dbReference type="NCBI Taxonomy" id="33970"/>
    <lineage>
        <taxon>Bacteria</taxon>
        <taxon>Bacillati</taxon>
        <taxon>Bacillota</taxon>
        <taxon>Bacilli</taxon>
        <taxon>Lactobacillales</taxon>
        <taxon>Enterococcaceae</taxon>
        <taxon>Melissococcus</taxon>
    </lineage>
</organism>
<proteinExistence type="predicted"/>
<evidence type="ECO:0000313" key="1">
    <source>
        <dbReference type="EMBL" id="BBC60363.1"/>
    </source>
</evidence>
<accession>A0A2Z5Y0J2</accession>
<gene>
    <name evidence="1" type="ORF">DAT561_0195</name>
</gene>
<dbReference type="EMBL" id="AP018492">
    <property type="protein sequence ID" value="BBC60363.1"/>
    <property type="molecule type" value="Genomic_DNA"/>
</dbReference>
<reference evidence="1 2" key="1">
    <citation type="submission" date="2018-01" db="EMBL/GenBank/DDBJ databases">
        <title>Whole genome sequence of Melissococcus plutonius DAT561.</title>
        <authorList>
            <person name="Okumura K."/>
            <person name="Takamatsu D."/>
            <person name="Okura M."/>
        </authorList>
    </citation>
    <scope>NUCLEOTIDE SEQUENCE [LARGE SCALE GENOMIC DNA]</scope>
    <source>
        <strain evidence="1 2">DAT561</strain>
    </source>
</reference>
<sequence length="37" mass="4533">MYLEIFKITILHENQVAKKRMLPFPYQNKKLARRLSI</sequence>
<protein>
    <submittedName>
        <fullName evidence="1">Uncharacterized protein</fullName>
    </submittedName>
</protein>
<name>A0A2Z5Y0J2_9ENTE</name>